<dbReference type="Proteomes" id="UP000702425">
    <property type="component" value="Unassembled WGS sequence"/>
</dbReference>
<proteinExistence type="predicted"/>
<protein>
    <submittedName>
        <fullName evidence="1">Uncharacterized protein</fullName>
    </submittedName>
</protein>
<keyword evidence="2" id="KW-1185">Reference proteome</keyword>
<sequence length="75" mass="8493">MWLLIIKCSAASWDIHSKAFKAIAAKYPATPLSSKKMKGDAQRIMEYQIENVNDVEEFMEECLSLDGFTATFESL</sequence>
<dbReference type="EMBL" id="SRRZ01000025">
    <property type="protein sequence ID" value="NQE34109.1"/>
    <property type="molecule type" value="Genomic_DNA"/>
</dbReference>
<dbReference type="RefSeq" id="WP_172186733.1">
    <property type="nucleotide sequence ID" value="NZ_CAWPPK010000168.1"/>
</dbReference>
<reference evidence="1 2" key="1">
    <citation type="journal article" date="2020" name="Sci. Rep.">
        <title>A novel cyanobacterial geosmin producer, revising GeoA distribution and dispersion patterns in Bacteria.</title>
        <authorList>
            <person name="Churro C."/>
            <person name="Semedo-Aguiar A.P."/>
            <person name="Silva A.D."/>
            <person name="Pereira-Leal J.B."/>
            <person name="Leite R.B."/>
        </authorList>
    </citation>
    <scope>NUCLEOTIDE SEQUENCE [LARGE SCALE GENOMIC DNA]</scope>
    <source>
        <strain evidence="1 2">IPMA8</strain>
    </source>
</reference>
<accession>A0ABX2CUN0</accession>
<organism evidence="1 2">
    <name type="scientific">Microcoleus asticus IPMA8</name>
    <dbReference type="NCBI Taxonomy" id="2563858"/>
    <lineage>
        <taxon>Bacteria</taxon>
        <taxon>Bacillati</taxon>
        <taxon>Cyanobacteriota</taxon>
        <taxon>Cyanophyceae</taxon>
        <taxon>Oscillatoriophycideae</taxon>
        <taxon>Oscillatoriales</taxon>
        <taxon>Microcoleaceae</taxon>
        <taxon>Microcoleus</taxon>
        <taxon>Microcoleus asticus</taxon>
    </lineage>
</organism>
<evidence type="ECO:0000313" key="2">
    <source>
        <dbReference type="Proteomes" id="UP000702425"/>
    </source>
</evidence>
<comment type="caution">
    <text evidence="1">The sequence shown here is derived from an EMBL/GenBank/DDBJ whole genome shotgun (WGS) entry which is preliminary data.</text>
</comment>
<name>A0ABX2CUN0_9CYAN</name>
<gene>
    <name evidence="1" type="ORF">E5S67_01832</name>
</gene>
<evidence type="ECO:0000313" key="1">
    <source>
        <dbReference type="EMBL" id="NQE34109.1"/>
    </source>
</evidence>